<sequence length="331" mass="36139">MADILTFSTDAFVDSDKIPAWREVFGRSVVKMDMEPARGEPFRSKARIDCLPCLTIASIASTANRVVRTPQLVADGSDDLVFALMTKGEAMISQRRREVVFHAGEAVLWSNASPGVCDYARPIDFVALVVPRAQVAVADIDRSLMRLLPDDLGAMKLLSRYLSILGDGQLDGMTPALRALCATHLRDLVAVVVGATREAADVAKVRGVPAARLAALKADIVANITQRNLSADILAARHDISPVYVRKLFERDGTSLGQYVLEQRLDRAFRLLANPNPLDRSIGAVAFECGFGDLSYFNRSFRQRYGATPSDIRAGRCCDDTDALSRSPEEP</sequence>
<evidence type="ECO:0000256" key="3">
    <source>
        <dbReference type="ARBA" id="ARBA00023163"/>
    </source>
</evidence>
<organism evidence="5 6">
    <name type="scientific">Bradyrhizobium guangzhouense</name>
    <dbReference type="NCBI Taxonomy" id="1325095"/>
    <lineage>
        <taxon>Bacteria</taxon>
        <taxon>Pseudomonadati</taxon>
        <taxon>Pseudomonadota</taxon>
        <taxon>Alphaproteobacteria</taxon>
        <taxon>Hyphomicrobiales</taxon>
        <taxon>Nitrobacteraceae</taxon>
        <taxon>Bradyrhizobium</taxon>
    </lineage>
</organism>
<dbReference type="GO" id="GO:0003700">
    <property type="term" value="F:DNA-binding transcription factor activity"/>
    <property type="evidence" value="ECO:0007669"/>
    <property type="project" value="InterPro"/>
</dbReference>
<keyword evidence="1" id="KW-0805">Transcription regulation</keyword>
<evidence type="ECO:0000313" key="5">
    <source>
        <dbReference type="EMBL" id="QAU46409.1"/>
    </source>
</evidence>
<dbReference type="InterPro" id="IPR018060">
    <property type="entry name" value="HTH_AraC"/>
</dbReference>
<dbReference type="EMBL" id="CP030053">
    <property type="protein sequence ID" value="QAU46409.1"/>
    <property type="molecule type" value="Genomic_DNA"/>
</dbReference>
<protein>
    <submittedName>
        <fullName evidence="5">AraC family transcriptional regulator</fullName>
    </submittedName>
</protein>
<dbReference type="Proteomes" id="UP000288972">
    <property type="component" value="Chromosome"/>
</dbReference>
<evidence type="ECO:0000256" key="2">
    <source>
        <dbReference type="ARBA" id="ARBA00023125"/>
    </source>
</evidence>
<name>A0AAE5X0Q3_9BRAD</name>
<evidence type="ECO:0000259" key="4">
    <source>
        <dbReference type="PROSITE" id="PS01124"/>
    </source>
</evidence>
<gene>
    <name evidence="5" type="ORF">XH91_14245</name>
</gene>
<dbReference type="PROSITE" id="PS01124">
    <property type="entry name" value="HTH_ARAC_FAMILY_2"/>
    <property type="match status" value="1"/>
</dbReference>
<dbReference type="InterPro" id="IPR020449">
    <property type="entry name" value="Tscrpt_reg_AraC-type_HTH"/>
</dbReference>
<dbReference type="PANTHER" id="PTHR46796:SF6">
    <property type="entry name" value="ARAC SUBFAMILY"/>
    <property type="match status" value="1"/>
</dbReference>
<keyword evidence="3" id="KW-0804">Transcription</keyword>
<dbReference type="GO" id="GO:0043565">
    <property type="term" value="F:sequence-specific DNA binding"/>
    <property type="evidence" value="ECO:0007669"/>
    <property type="project" value="InterPro"/>
</dbReference>
<dbReference type="SMART" id="SM00342">
    <property type="entry name" value="HTH_ARAC"/>
    <property type="match status" value="1"/>
</dbReference>
<dbReference type="InterPro" id="IPR009057">
    <property type="entry name" value="Homeodomain-like_sf"/>
</dbReference>
<dbReference type="KEGG" id="bgz:XH91_14245"/>
<accession>A0AAE5X0Q3</accession>
<dbReference type="AlphaFoldDB" id="A0AAE5X0Q3"/>
<dbReference type="RefSeq" id="WP_128951174.1">
    <property type="nucleotide sequence ID" value="NZ_CP030053.1"/>
</dbReference>
<dbReference type="InterPro" id="IPR035418">
    <property type="entry name" value="AraC-bd_2"/>
</dbReference>
<dbReference type="SUPFAM" id="SSF46689">
    <property type="entry name" value="Homeodomain-like"/>
    <property type="match status" value="1"/>
</dbReference>
<proteinExistence type="predicted"/>
<reference evidence="5 6" key="1">
    <citation type="submission" date="2018-06" db="EMBL/GenBank/DDBJ databases">
        <title>Comparative genomics of rhizobia nodulating Arachis hypogaea in China.</title>
        <authorList>
            <person name="Li Y."/>
        </authorList>
    </citation>
    <scope>NUCLEOTIDE SEQUENCE [LARGE SCALE GENOMIC DNA]</scope>
    <source>
        <strain evidence="5 6">CCBAU 51670</strain>
    </source>
</reference>
<dbReference type="Pfam" id="PF14525">
    <property type="entry name" value="AraC_binding_2"/>
    <property type="match status" value="1"/>
</dbReference>
<keyword evidence="2" id="KW-0238">DNA-binding</keyword>
<dbReference type="Pfam" id="PF12833">
    <property type="entry name" value="HTH_18"/>
    <property type="match status" value="1"/>
</dbReference>
<dbReference type="InterPro" id="IPR050204">
    <property type="entry name" value="AraC_XylS_family_regulators"/>
</dbReference>
<dbReference type="PRINTS" id="PR00032">
    <property type="entry name" value="HTHARAC"/>
</dbReference>
<evidence type="ECO:0000313" key="6">
    <source>
        <dbReference type="Proteomes" id="UP000288972"/>
    </source>
</evidence>
<evidence type="ECO:0000256" key="1">
    <source>
        <dbReference type="ARBA" id="ARBA00023015"/>
    </source>
</evidence>
<feature type="domain" description="HTH araC/xylS-type" evidence="4">
    <location>
        <begin position="214"/>
        <end position="315"/>
    </location>
</feature>
<dbReference type="Gene3D" id="1.10.10.60">
    <property type="entry name" value="Homeodomain-like"/>
    <property type="match status" value="1"/>
</dbReference>
<dbReference type="PANTHER" id="PTHR46796">
    <property type="entry name" value="HTH-TYPE TRANSCRIPTIONAL ACTIVATOR RHAS-RELATED"/>
    <property type="match status" value="1"/>
</dbReference>